<name>A0AAV4PES6_9ARAC</name>
<dbReference type="Proteomes" id="UP001054837">
    <property type="component" value="Unassembled WGS sequence"/>
</dbReference>
<organism evidence="1 2">
    <name type="scientific">Caerostris darwini</name>
    <dbReference type="NCBI Taxonomy" id="1538125"/>
    <lineage>
        <taxon>Eukaryota</taxon>
        <taxon>Metazoa</taxon>
        <taxon>Ecdysozoa</taxon>
        <taxon>Arthropoda</taxon>
        <taxon>Chelicerata</taxon>
        <taxon>Arachnida</taxon>
        <taxon>Araneae</taxon>
        <taxon>Araneomorphae</taxon>
        <taxon>Entelegynae</taxon>
        <taxon>Araneoidea</taxon>
        <taxon>Araneidae</taxon>
        <taxon>Caerostris</taxon>
    </lineage>
</organism>
<proteinExistence type="predicted"/>
<gene>
    <name evidence="1" type="ORF">CDAR_128461</name>
</gene>
<comment type="caution">
    <text evidence="1">The sequence shown here is derived from an EMBL/GenBank/DDBJ whole genome shotgun (WGS) entry which is preliminary data.</text>
</comment>
<dbReference type="AlphaFoldDB" id="A0AAV4PES6"/>
<evidence type="ECO:0000313" key="2">
    <source>
        <dbReference type="Proteomes" id="UP001054837"/>
    </source>
</evidence>
<protein>
    <submittedName>
        <fullName evidence="1">Uncharacterized protein</fullName>
    </submittedName>
</protein>
<sequence length="101" mass="11439">MSAITPRGVVIECSEESPIEIERVNKGLCAPLQIRLQKPIFPERTPLHLPFPPLLICICPETGRREDRMMFIAVFICGRGDSVIIITMARETEMMRKGIMV</sequence>
<evidence type="ECO:0000313" key="1">
    <source>
        <dbReference type="EMBL" id="GIX95055.1"/>
    </source>
</evidence>
<accession>A0AAV4PES6</accession>
<keyword evidence="2" id="KW-1185">Reference proteome</keyword>
<dbReference type="EMBL" id="BPLQ01002700">
    <property type="protein sequence ID" value="GIX95055.1"/>
    <property type="molecule type" value="Genomic_DNA"/>
</dbReference>
<reference evidence="1 2" key="1">
    <citation type="submission" date="2021-06" db="EMBL/GenBank/DDBJ databases">
        <title>Caerostris darwini draft genome.</title>
        <authorList>
            <person name="Kono N."/>
            <person name="Arakawa K."/>
        </authorList>
    </citation>
    <scope>NUCLEOTIDE SEQUENCE [LARGE SCALE GENOMIC DNA]</scope>
</reference>